<name>A0AAV2RQL4_MEGNR</name>
<dbReference type="EMBL" id="CAXKWB010030297">
    <property type="protein sequence ID" value="CAL4137300.1"/>
    <property type="molecule type" value="Genomic_DNA"/>
</dbReference>
<sequence length="129" mass="15082">MPCICIYQFDYLLHYLQYSTLSKQGNTHILKHLLSLWDSYNYLAGYLDQLKISSSLYIIYFFLPASSRVMQRKCGTDMSGKDKSLLFFRILHLIKLNFRIITRGQYRGLLPVHQSIKNAFFGNVADLCL</sequence>
<reference evidence="1 2" key="1">
    <citation type="submission" date="2024-05" db="EMBL/GenBank/DDBJ databases">
        <authorList>
            <person name="Wallberg A."/>
        </authorList>
    </citation>
    <scope>NUCLEOTIDE SEQUENCE [LARGE SCALE GENOMIC DNA]</scope>
</reference>
<proteinExistence type="predicted"/>
<evidence type="ECO:0008006" key="3">
    <source>
        <dbReference type="Google" id="ProtNLM"/>
    </source>
</evidence>
<gene>
    <name evidence="1" type="ORF">MNOR_LOCUS28037</name>
</gene>
<protein>
    <recommendedName>
        <fullName evidence="3">Maturase K</fullName>
    </recommendedName>
</protein>
<evidence type="ECO:0000313" key="1">
    <source>
        <dbReference type="EMBL" id="CAL4137300.1"/>
    </source>
</evidence>
<accession>A0AAV2RQL4</accession>
<organism evidence="1 2">
    <name type="scientific">Meganyctiphanes norvegica</name>
    <name type="common">Northern krill</name>
    <name type="synonym">Thysanopoda norvegica</name>
    <dbReference type="NCBI Taxonomy" id="48144"/>
    <lineage>
        <taxon>Eukaryota</taxon>
        <taxon>Metazoa</taxon>
        <taxon>Ecdysozoa</taxon>
        <taxon>Arthropoda</taxon>
        <taxon>Crustacea</taxon>
        <taxon>Multicrustacea</taxon>
        <taxon>Malacostraca</taxon>
        <taxon>Eumalacostraca</taxon>
        <taxon>Eucarida</taxon>
        <taxon>Euphausiacea</taxon>
        <taxon>Euphausiidae</taxon>
        <taxon>Meganyctiphanes</taxon>
    </lineage>
</organism>
<keyword evidence="2" id="KW-1185">Reference proteome</keyword>
<comment type="caution">
    <text evidence="1">The sequence shown here is derived from an EMBL/GenBank/DDBJ whole genome shotgun (WGS) entry which is preliminary data.</text>
</comment>
<evidence type="ECO:0000313" key="2">
    <source>
        <dbReference type="Proteomes" id="UP001497623"/>
    </source>
</evidence>
<dbReference type="AlphaFoldDB" id="A0AAV2RQL4"/>
<dbReference type="Proteomes" id="UP001497623">
    <property type="component" value="Unassembled WGS sequence"/>
</dbReference>